<dbReference type="EMBL" id="JASNVH010000010">
    <property type="protein sequence ID" value="MDK4307360.1"/>
    <property type="molecule type" value="Genomic_DNA"/>
</dbReference>
<sequence length="547" mass="59949">MSMNISIIRRIGMVAAAASMSIALAACAPDNSSSNGAQDTNANGSSASDSSDSASSGEVNEEGTIRAAISYELGTNGYDPMTTTAALTVAANWHTLEGLTELDQTDGTTYAALASELPDSGDSTEATVQLREGAKFSNGSDITADDVVFSFERVMDESNESLYASFIDFIDSVEKVDDTSVKFTLKHPTGVLAERLSTVKIVPKDVVEEDPKAFDNNPVGSGPYVMTDNGGATNTIKFERNEHYNGDRPARSAKMEWDIIPDASTRINALQSQQVQAIDAVPYLNVDTVAATNELESEQGFGLLFSMFNNDPSNQFSNKDARQAFLYAIDMDKVIENAMQGQATAAKSFLDTEHPNFHEAANVYEHDTAKAKELFEKAGVSKLRLLATDHDWVKLVSPIVQESLKEAGVEVEFTEKKSSDVYNTIDGKPEAYDVVLAPGDPSVFGNDPNLLMRWWYGNDTWTQTRMHWNDEGYEKIQDLLDKGLQETDEAKQQEIWNETFDVLSDEVPLYPLFHRKSPSAWDNNTLVDFEPIPVTGLYFLGAGTTEK</sequence>
<comment type="similarity">
    <text evidence="2">Belongs to the bacterial solute-binding protein 5 family.</text>
</comment>
<comment type="subcellular location">
    <subcellularLocation>
        <location evidence="1">Cell membrane</location>
        <topology evidence="1">Lipid-anchor</topology>
    </subcellularLocation>
</comment>
<organism evidence="7 8">
    <name type="scientific">Corynebacterium pseudodiphtheriticum</name>
    <dbReference type="NCBI Taxonomy" id="37637"/>
    <lineage>
        <taxon>Bacteria</taxon>
        <taxon>Bacillati</taxon>
        <taxon>Actinomycetota</taxon>
        <taxon>Actinomycetes</taxon>
        <taxon>Mycobacteriales</taxon>
        <taxon>Corynebacteriaceae</taxon>
        <taxon>Corynebacterium</taxon>
    </lineage>
</organism>
<feature type="chain" id="PRO_5043022540" evidence="5">
    <location>
        <begin position="26"/>
        <end position="547"/>
    </location>
</feature>
<dbReference type="SUPFAM" id="SSF53850">
    <property type="entry name" value="Periplasmic binding protein-like II"/>
    <property type="match status" value="1"/>
</dbReference>
<dbReference type="GeneID" id="42782145"/>
<dbReference type="PIRSF" id="PIRSF002741">
    <property type="entry name" value="MppA"/>
    <property type="match status" value="1"/>
</dbReference>
<proteinExistence type="inferred from homology"/>
<dbReference type="Proteomes" id="UP001224412">
    <property type="component" value="Unassembled WGS sequence"/>
</dbReference>
<evidence type="ECO:0000256" key="4">
    <source>
        <dbReference type="SAM" id="MobiDB-lite"/>
    </source>
</evidence>
<dbReference type="Gene3D" id="3.40.190.10">
    <property type="entry name" value="Periplasmic binding protein-like II"/>
    <property type="match status" value="1"/>
</dbReference>
<gene>
    <name evidence="7" type="ORF">QPX42_07380</name>
</gene>
<dbReference type="RefSeq" id="WP_021352306.1">
    <property type="nucleotide sequence ID" value="NZ_CP137212.1"/>
</dbReference>
<comment type="caution">
    <text evidence="7">The sequence shown here is derived from an EMBL/GenBank/DDBJ whole genome shotgun (WGS) entry which is preliminary data.</text>
</comment>
<feature type="region of interest" description="Disordered" evidence="4">
    <location>
        <begin position="30"/>
        <end position="61"/>
    </location>
</feature>
<dbReference type="GO" id="GO:0015833">
    <property type="term" value="P:peptide transport"/>
    <property type="evidence" value="ECO:0007669"/>
    <property type="project" value="TreeGrafter"/>
</dbReference>
<dbReference type="Gene3D" id="3.90.76.10">
    <property type="entry name" value="Dipeptide-binding Protein, Domain 1"/>
    <property type="match status" value="1"/>
</dbReference>
<dbReference type="Gene3D" id="3.10.105.10">
    <property type="entry name" value="Dipeptide-binding Protein, Domain 3"/>
    <property type="match status" value="1"/>
</dbReference>
<protein>
    <submittedName>
        <fullName evidence="7">ABC transporter substrate-binding protein</fullName>
    </submittedName>
</protein>
<dbReference type="GO" id="GO:0043190">
    <property type="term" value="C:ATP-binding cassette (ABC) transporter complex"/>
    <property type="evidence" value="ECO:0007669"/>
    <property type="project" value="InterPro"/>
</dbReference>
<dbReference type="PANTHER" id="PTHR30290">
    <property type="entry name" value="PERIPLASMIC BINDING COMPONENT OF ABC TRANSPORTER"/>
    <property type="match status" value="1"/>
</dbReference>
<dbReference type="InterPro" id="IPR023765">
    <property type="entry name" value="SBP_5_CS"/>
</dbReference>
<evidence type="ECO:0000313" key="8">
    <source>
        <dbReference type="Proteomes" id="UP001224412"/>
    </source>
</evidence>
<dbReference type="InterPro" id="IPR000914">
    <property type="entry name" value="SBP_5_dom"/>
</dbReference>
<evidence type="ECO:0000256" key="2">
    <source>
        <dbReference type="ARBA" id="ARBA00005695"/>
    </source>
</evidence>
<feature type="compositionally biased region" description="Polar residues" evidence="4">
    <location>
        <begin position="30"/>
        <end position="44"/>
    </location>
</feature>
<accession>A0AAP4BRU9</accession>
<dbReference type="GO" id="GO:1904680">
    <property type="term" value="F:peptide transmembrane transporter activity"/>
    <property type="evidence" value="ECO:0007669"/>
    <property type="project" value="TreeGrafter"/>
</dbReference>
<feature type="compositionally biased region" description="Low complexity" evidence="4">
    <location>
        <begin position="45"/>
        <end position="56"/>
    </location>
</feature>
<evidence type="ECO:0000259" key="6">
    <source>
        <dbReference type="Pfam" id="PF00496"/>
    </source>
</evidence>
<evidence type="ECO:0000256" key="1">
    <source>
        <dbReference type="ARBA" id="ARBA00004193"/>
    </source>
</evidence>
<dbReference type="CDD" id="cd00995">
    <property type="entry name" value="PBP2_NikA_DppA_OppA_like"/>
    <property type="match status" value="1"/>
</dbReference>
<evidence type="ECO:0000256" key="3">
    <source>
        <dbReference type="ARBA" id="ARBA00022729"/>
    </source>
</evidence>
<feature type="signal peptide" evidence="5">
    <location>
        <begin position="1"/>
        <end position="25"/>
    </location>
</feature>
<name>A0AAP4BRU9_9CORY</name>
<keyword evidence="3 5" id="KW-0732">Signal</keyword>
<reference evidence="7" key="1">
    <citation type="submission" date="2023-05" db="EMBL/GenBank/DDBJ databases">
        <title>Metabolic capabilities are highly conserved among human nasal-associated Corynebacterium species in pangenomic analyses.</title>
        <authorList>
            <person name="Tran T.H."/>
            <person name="Roberts A.Q."/>
            <person name="Escapa I.F."/>
            <person name="Gao W."/>
            <person name="Conlan S."/>
            <person name="Kong H."/>
            <person name="Segre J.A."/>
            <person name="Kelly M.S."/>
            <person name="Lemon K.P."/>
        </authorList>
    </citation>
    <scope>NUCLEOTIDE SEQUENCE</scope>
    <source>
        <strain evidence="7">KPL2773</strain>
    </source>
</reference>
<dbReference type="InterPro" id="IPR030678">
    <property type="entry name" value="Peptide/Ni-bd"/>
</dbReference>
<dbReference type="InterPro" id="IPR039424">
    <property type="entry name" value="SBP_5"/>
</dbReference>
<dbReference type="GO" id="GO:0042597">
    <property type="term" value="C:periplasmic space"/>
    <property type="evidence" value="ECO:0007669"/>
    <property type="project" value="UniProtKB-ARBA"/>
</dbReference>
<dbReference type="PROSITE" id="PS01040">
    <property type="entry name" value="SBP_BACTERIAL_5"/>
    <property type="match status" value="1"/>
</dbReference>
<dbReference type="Pfam" id="PF00496">
    <property type="entry name" value="SBP_bac_5"/>
    <property type="match status" value="1"/>
</dbReference>
<evidence type="ECO:0000256" key="5">
    <source>
        <dbReference type="SAM" id="SignalP"/>
    </source>
</evidence>
<evidence type="ECO:0000313" key="7">
    <source>
        <dbReference type="EMBL" id="MDK4307360.1"/>
    </source>
</evidence>
<feature type="domain" description="Solute-binding protein family 5" evidence="6">
    <location>
        <begin position="110"/>
        <end position="458"/>
    </location>
</feature>
<dbReference type="AlphaFoldDB" id="A0AAP4BRU9"/>